<comment type="catalytic activity">
    <reaction evidence="9">
        <text>L-tyrosyl-[protein] + ATP = O-phospho-L-tyrosyl-[protein] + ADP + H(+)</text>
        <dbReference type="Rhea" id="RHEA:10596"/>
        <dbReference type="Rhea" id="RHEA-COMP:10136"/>
        <dbReference type="Rhea" id="RHEA-COMP:20101"/>
        <dbReference type="ChEBI" id="CHEBI:15378"/>
        <dbReference type="ChEBI" id="CHEBI:30616"/>
        <dbReference type="ChEBI" id="CHEBI:46858"/>
        <dbReference type="ChEBI" id="CHEBI:61978"/>
        <dbReference type="ChEBI" id="CHEBI:456216"/>
        <dbReference type="EC" id="2.7.10.1"/>
    </reaction>
</comment>
<dbReference type="PANTHER" id="PTHR24416:SF611">
    <property type="entry name" value="TYROSINE-PROTEIN KINASE TRANSMEMBRANE RECEPTOR ROR"/>
    <property type="match status" value="1"/>
</dbReference>
<dbReference type="InterPro" id="IPR050122">
    <property type="entry name" value="RTK"/>
</dbReference>
<proteinExistence type="predicted"/>
<name>A0AAF3EG64_9BILA</name>
<dbReference type="GO" id="GO:0005886">
    <property type="term" value="C:plasma membrane"/>
    <property type="evidence" value="ECO:0007669"/>
    <property type="project" value="TreeGrafter"/>
</dbReference>
<evidence type="ECO:0000256" key="9">
    <source>
        <dbReference type="ARBA" id="ARBA00051243"/>
    </source>
</evidence>
<evidence type="ECO:0000256" key="8">
    <source>
        <dbReference type="ARBA" id="ARBA00023137"/>
    </source>
</evidence>
<dbReference type="GO" id="GO:0005524">
    <property type="term" value="F:ATP binding"/>
    <property type="evidence" value="ECO:0007669"/>
    <property type="project" value="UniProtKB-KW"/>
</dbReference>
<dbReference type="GO" id="GO:0004714">
    <property type="term" value="F:transmembrane receptor protein tyrosine kinase activity"/>
    <property type="evidence" value="ECO:0007669"/>
    <property type="project" value="UniProtKB-EC"/>
</dbReference>
<dbReference type="InterPro" id="IPR001245">
    <property type="entry name" value="Ser-Thr/Tyr_kinase_cat_dom"/>
</dbReference>
<dbReference type="PROSITE" id="PS50011">
    <property type="entry name" value="PROTEIN_KINASE_DOM"/>
    <property type="match status" value="1"/>
</dbReference>
<dbReference type="PRINTS" id="PR00109">
    <property type="entry name" value="TYRKINASE"/>
</dbReference>
<evidence type="ECO:0000259" key="11">
    <source>
        <dbReference type="PROSITE" id="PS50011"/>
    </source>
</evidence>
<keyword evidence="7" id="KW-0472">Membrane</keyword>
<comment type="subcellular location">
    <subcellularLocation>
        <location evidence="1">Endomembrane system</location>
    </subcellularLocation>
</comment>
<dbReference type="InterPro" id="IPR008266">
    <property type="entry name" value="Tyr_kinase_AS"/>
</dbReference>
<dbReference type="Pfam" id="PF07714">
    <property type="entry name" value="PK_Tyr_Ser-Thr"/>
    <property type="match status" value="1"/>
</dbReference>
<keyword evidence="4" id="KW-0547">Nucleotide-binding</keyword>
<evidence type="ECO:0000256" key="3">
    <source>
        <dbReference type="ARBA" id="ARBA00022679"/>
    </source>
</evidence>
<dbReference type="InterPro" id="IPR005189">
    <property type="entry name" value="Focal_adhesion_kin_target_dom"/>
</dbReference>
<dbReference type="Proteomes" id="UP000887575">
    <property type="component" value="Unassembled WGS sequence"/>
</dbReference>
<dbReference type="InterPro" id="IPR036137">
    <property type="entry name" value="Focal_adhe_kin_target_dom_sf"/>
</dbReference>
<dbReference type="InterPro" id="IPR020635">
    <property type="entry name" value="Tyr_kinase_cat_dom"/>
</dbReference>
<sequence>MPFIPIHLHSFPFIPLHFQLRQYLIGHKGSLDVQTLLLFCAQVSSALEYLHSLQFVHRDIAARNVLVCSPNLVKLTDFGLSRALDHDAVYTASRGKLPIKWMAPESINFREFSMASDVWMFGVCCWEVLSWGQKPWTGVANADVIGEIEAGHRPGCPDSCPISLFTYLEQHIWAFQPPKRPLIAEISQILRDVIEQLKRRVHPDQIRIVRPIQNIPVIRTNIESLPNLTLWRTLEDQRRQMEEDEKWLKEQEEEERESLGNKNKRHSFDANENLNEMLNSLILDEIGGNNGNIDDSKPALTPKLIHHSTMSLPNGMPNQSAISCMRQATDSIVESVAKLANTYSQHVKHEHFVQAIKEITSKLREMFSESSSMINDCTQEKQHEIEKCEGLIGNDMRQMSRAMQSLTEQGTLVTYNAHRRDVIRIAHDLAHNCQSFVALLEQRHQKAAEFSSILSDC</sequence>
<dbReference type="GO" id="GO:0048680">
    <property type="term" value="P:positive regulation of axon regeneration"/>
    <property type="evidence" value="ECO:0007669"/>
    <property type="project" value="UniProtKB-ARBA"/>
</dbReference>
<dbReference type="PROSITE" id="PS00109">
    <property type="entry name" value="PROTEIN_KINASE_TYR"/>
    <property type="match status" value="1"/>
</dbReference>
<feature type="domain" description="Protein kinase" evidence="11">
    <location>
        <begin position="1"/>
        <end position="194"/>
    </location>
</feature>
<accession>A0AAF3EG64</accession>
<keyword evidence="6" id="KW-0067">ATP-binding</keyword>
<dbReference type="FunFam" id="1.10.510.10:FF:001512">
    <property type="entry name" value="Receptor tyrosine-protein kinase erbB-2"/>
    <property type="match status" value="1"/>
</dbReference>
<dbReference type="GO" id="GO:0007172">
    <property type="term" value="P:signal complex assembly"/>
    <property type="evidence" value="ECO:0007669"/>
    <property type="project" value="InterPro"/>
</dbReference>
<dbReference type="Pfam" id="PF03623">
    <property type="entry name" value="Focal_AT"/>
    <property type="match status" value="1"/>
</dbReference>
<dbReference type="SUPFAM" id="SSF68993">
    <property type="entry name" value="FAT domain of focal adhesion kinase"/>
    <property type="match status" value="1"/>
</dbReference>
<reference evidence="13" key="1">
    <citation type="submission" date="2024-02" db="UniProtKB">
        <authorList>
            <consortium name="WormBaseParasite"/>
        </authorList>
    </citation>
    <scope>IDENTIFICATION</scope>
</reference>
<dbReference type="PANTHER" id="PTHR24416">
    <property type="entry name" value="TYROSINE-PROTEIN KINASE RECEPTOR"/>
    <property type="match status" value="1"/>
</dbReference>
<dbReference type="SMART" id="SM00219">
    <property type="entry name" value="TyrKc"/>
    <property type="match status" value="1"/>
</dbReference>
<dbReference type="GO" id="GO:0005925">
    <property type="term" value="C:focal adhesion"/>
    <property type="evidence" value="ECO:0007669"/>
    <property type="project" value="InterPro"/>
</dbReference>
<evidence type="ECO:0000256" key="5">
    <source>
        <dbReference type="ARBA" id="ARBA00022777"/>
    </source>
</evidence>
<evidence type="ECO:0000256" key="7">
    <source>
        <dbReference type="ARBA" id="ARBA00023136"/>
    </source>
</evidence>
<keyword evidence="5" id="KW-0418">Kinase</keyword>
<evidence type="ECO:0000313" key="12">
    <source>
        <dbReference type="Proteomes" id="UP000887575"/>
    </source>
</evidence>
<evidence type="ECO:0000256" key="1">
    <source>
        <dbReference type="ARBA" id="ARBA00004308"/>
    </source>
</evidence>
<organism evidence="12 13">
    <name type="scientific">Mesorhabditis belari</name>
    <dbReference type="NCBI Taxonomy" id="2138241"/>
    <lineage>
        <taxon>Eukaryota</taxon>
        <taxon>Metazoa</taxon>
        <taxon>Ecdysozoa</taxon>
        <taxon>Nematoda</taxon>
        <taxon>Chromadorea</taxon>
        <taxon>Rhabditida</taxon>
        <taxon>Rhabditina</taxon>
        <taxon>Rhabditomorpha</taxon>
        <taxon>Rhabditoidea</taxon>
        <taxon>Rhabditidae</taxon>
        <taxon>Mesorhabditinae</taxon>
        <taxon>Mesorhabditis</taxon>
    </lineage>
</organism>
<dbReference type="GO" id="GO:0061564">
    <property type="term" value="P:axon development"/>
    <property type="evidence" value="ECO:0007669"/>
    <property type="project" value="UniProtKB-ARBA"/>
</dbReference>
<dbReference type="Gene3D" id="1.20.120.330">
    <property type="entry name" value="Nucleotidyltransferases domain 2"/>
    <property type="match status" value="1"/>
</dbReference>
<evidence type="ECO:0000256" key="10">
    <source>
        <dbReference type="SAM" id="MobiDB-lite"/>
    </source>
</evidence>
<protein>
    <recommendedName>
        <fullName evidence="2">receptor protein-tyrosine kinase</fullName>
        <ecNumber evidence="2">2.7.10.1</ecNumber>
    </recommendedName>
</protein>
<dbReference type="Gene3D" id="1.10.510.10">
    <property type="entry name" value="Transferase(Phosphotransferase) domain 1"/>
    <property type="match status" value="1"/>
</dbReference>
<dbReference type="WBParaSite" id="MBELARI_LOCUS12972">
    <property type="protein sequence ID" value="MBELARI_LOCUS12972"/>
    <property type="gene ID" value="MBELARI_LOCUS12972"/>
</dbReference>
<dbReference type="EC" id="2.7.10.1" evidence="2"/>
<feature type="region of interest" description="Disordered" evidence="10">
    <location>
        <begin position="243"/>
        <end position="267"/>
    </location>
</feature>
<dbReference type="GO" id="GO:0043235">
    <property type="term" value="C:receptor complex"/>
    <property type="evidence" value="ECO:0007669"/>
    <property type="project" value="TreeGrafter"/>
</dbReference>
<dbReference type="GO" id="GO:0012505">
    <property type="term" value="C:endomembrane system"/>
    <property type="evidence" value="ECO:0007669"/>
    <property type="project" value="UniProtKB-SubCell"/>
</dbReference>
<keyword evidence="3" id="KW-0808">Transferase</keyword>
<dbReference type="SUPFAM" id="SSF56112">
    <property type="entry name" value="Protein kinase-like (PK-like)"/>
    <property type="match status" value="1"/>
</dbReference>
<dbReference type="InterPro" id="IPR011009">
    <property type="entry name" value="Kinase-like_dom_sf"/>
</dbReference>
<dbReference type="GO" id="GO:0007169">
    <property type="term" value="P:cell surface receptor protein tyrosine kinase signaling pathway"/>
    <property type="evidence" value="ECO:0007669"/>
    <property type="project" value="TreeGrafter"/>
</dbReference>
<evidence type="ECO:0000256" key="4">
    <source>
        <dbReference type="ARBA" id="ARBA00022741"/>
    </source>
</evidence>
<keyword evidence="8" id="KW-0829">Tyrosine-protein kinase</keyword>
<evidence type="ECO:0000256" key="2">
    <source>
        <dbReference type="ARBA" id="ARBA00011902"/>
    </source>
</evidence>
<evidence type="ECO:0000256" key="6">
    <source>
        <dbReference type="ARBA" id="ARBA00022840"/>
    </source>
</evidence>
<dbReference type="InterPro" id="IPR000719">
    <property type="entry name" value="Prot_kinase_dom"/>
</dbReference>
<keyword evidence="12" id="KW-1185">Reference proteome</keyword>
<evidence type="ECO:0000313" key="13">
    <source>
        <dbReference type="WBParaSite" id="MBELARI_LOCUS12972"/>
    </source>
</evidence>
<dbReference type="AlphaFoldDB" id="A0AAF3EG64"/>